<name>A0A328K3D9_9LACT</name>
<proteinExistence type="predicted"/>
<dbReference type="AlphaFoldDB" id="A0A328K3D9"/>
<dbReference type="Proteomes" id="UP000315953">
    <property type="component" value="Chromosome"/>
</dbReference>
<sequence length="92" mass="11164">MLMGFMINFDIVMVALLTVVIGRLFSWGFDKLTKHDLPYIEDRKRHIEEQEKELEKEKEEVKKLEAEYERRQKKLDKKIYGKHKKDDHEVSN</sequence>
<evidence type="ECO:0000313" key="1">
    <source>
        <dbReference type="EMBL" id="QDO91842.1"/>
    </source>
</evidence>
<evidence type="ECO:0000313" key="2">
    <source>
        <dbReference type="Proteomes" id="UP000315953"/>
    </source>
</evidence>
<dbReference type="KEGG" id="dpm:FNV33_07285"/>
<protein>
    <submittedName>
        <fullName evidence="1">Uncharacterized protein</fullName>
    </submittedName>
</protein>
<dbReference type="RefSeq" id="WP_112768260.1">
    <property type="nucleotide sequence ID" value="NZ_CP041626.1"/>
</dbReference>
<gene>
    <name evidence="1" type="ORF">FNV33_07285</name>
</gene>
<organism evidence="1 2">
    <name type="scientific">Dolosigranulum pigrum</name>
    <dbReference type="NCBI Taxonomy" id="29394"/>
    <lineage>
        <taxon>Bacteria</taxon>
        <taxon>Bacillati</taxon>
        <taxon>Bacillota</taxon>
        <taxon>Bacilli</taxon>
        <taxon>Lactobacillales</taxon>
        <taxon>Carnobacteriaceae</taxon>
        <taxon>Dolosigranulum</taxon>
    </lineage>
</organism>
<accession>A0A328K3D9</accession>
<dbReference type="EMBL" id="CP041626">
    <property type="protein sequence ID" value="QDO91842.1"/>
    <property type="molecule type" value="Genomic_DNA"/>
</dbReference>
<reference evidence="1 2" key="1">
    <citation type="submission" date="2019-07" db="EMBL/GenBank/DDBJ databases">
        <title>Genome assembly of a nasal isolate of Dolosigranulum pigrum from a chronic sinusitis patient.</title>
        <authorList>
            <person name="Baig S."/>
            <person name="Overballe-Petersen S."/>
            <person name="Kaspar U."/>
            <person name="Rendboe A."/>
            <person name="de Man T."/>
            <person name="Liu C."/>
            <person name="Price L.B."/>
            <person name="Stegger M."/>
            <person name="Becker K."/>
            <person name="Skytt Andersen P."/>
        </authorList>
    </citation>
    <scope>NUCLEOTIDE SEQUENCE [LARGE SCALE GENOMIC DNA]</scope>
    <source>
        <strain evidence="1 2">83VPs-KB5</strain>
    </source>
</reference>